<reference evidence="4" key="1">
    <citation type="journal article" date="2023" name="Mol. Phylogenet. Evol.">
        <title>Genome-scale phylogeny and comparative genomics of the fungal order Sordariales.</title>
        <authorList>
            <person name="Hensen N."/>
            <person name="Bonometti L."/>
            <person name="Westerberg I."/>
            <person name="Brannstrom I.O."/>
            <person name="Guillou S."/>
            <person name="Cros-Aarteil S."/>
            <person name="Calhoun S."/>
            <person name="Haridas S."/>
            <person name="Kuo A."/>
            <person name="Mondo S."/>
            <person name="Pangilinan J."/>
            <person name="Riley R."/>
            <person name="LaButti K."/>
            <person name="Andreopoulos B."/>
            <person name="Lipzen A."/>
            <person name="Chen C."/>
            <person name="Yan M."/>
            <person name="Daum C."/>
            <person name="Ng V."/>
            <person name="Clum A."/>
            <person name="Steindorff A."/>
            <person name="Ohm R.A."/>
            <person name="Martin F."/>
            <person name="Silar P."/>
            <person name="Natvig D.O."/>
            <person name="Lalanne C."/>
            <person name="Gautier V."/>
            <person name="Ament-Velasquez S.L."/>
            <person name="Kruys A."/>
            <person name="Hutchinson M.I."/>
            <person name="Powell A.J."/>
            <person name="Barry K."/>
            <person name="Miller A.N."/>
            <person name="Grigoriev I.V."/>
            <person name="Debuchy R."/>
            <person name="Gladieux P."/>
            <person name="Hiltunen Thoren M."/>
            <person name="Johannesson H."/>
        </authorList>
    </citation>
    <scope>NUCLEOTIDE SEQUENCE</scope>
    <source>
        <strain evidence="4">CBS 538.74</strain>
    </source>
</reference>
<evidence type="ECO:0000256" key="2">
    <source>
        <dbReference type="SAM" id="SignalP"/>
    </source>
</evidence>
<keyword evidence="2" id="KW-0732">Signal</keyword>
<feature type="region of interest" description="Disordered" evidence="1">
    <location>
        <begin position="24"/>
        <end position="56"/>
    </location>
</feature>
<dbReference type="EMBL" id="MU856922">
    <property type="protein sequence ID" value="KAK4154066.1"/>
    <property type="molecule type" value="Genomic_DNA"/>
</dbReference>
<dbReference type="InterPro" id="IPR029226">
    <property type="entry name" value="Ecp2-like"/>
</dbReference>
<proteinExistence type="predicted"/>
<protein>
    <recommendedName>
        <fullName evidence="3">Ecp2 effector protein-like domain-containing protein</fullName>
    </recommendedName>
</protein>
<keyword evidence="5" id="KW-1185">Reference proteome</keyword>
<sequence length="191" mass="19751">MPSPTNLLLALAATALTIIIPPTLSAPTTTTTTTPQQITKRATAASYHPAPPPENDYCIEGSPVTQTYGPSAPLAADCTTLYQANPGPGYWQMSSTQTGWTRLAASGTCAIEVRLSSSSTTSASTSSGDQGGGEYRFGTNDVRFFIRANAGAAQAREGRVGVSSGVWCRRQQQAAGGGGGLVGVDWRVVHS</sequence>
<organism evidence="4 5">
    <name type="scientific">Chaetomidium leptoderma</name>
    <dbReference type="NCBI Taxonomy" id="669021"/>
    <lineage>
        <taxon>Eukaryota</taxon>
        <taxon>Fungi</taxon>
        <taxon>Dikarya</taxon>
        <taxon>Ascomycota</taxon>
        <taxon>Pezizomycotina</taxon>
        <taxon>Sordariomycetes</taxon>
        <taxon>Sordariomycetidae</taxon>
        <taxon>Sordariales</taxon>
        <taxon>Chaetomiaceae</taxon>
        <taxon>Chaetomidium</taxon>
    </lineage>
</organism>
<feature type="signal peptide" evidence="2">
    <location>
        <begin position="1"/>
        <end position="25"/>
    </location>
</feature>
<feature type="chain" id="PRO_5042911911" description="Ecp2 effector protein-like domain-containing protein" evidence="2">
    <location>
        <begin position="26"/>
        <end position="191"/>
    </location>
</feature>
<comment type="caution">
    <text evidence="4">The sequence shown here is derived from an EMBL/GenBank/DDBJ whole genome shotgun (WGS) entry which is preliminary data.</text>
</comment>
<evidence type="ECO:0000259" key="3">
    <source>
        <dbReference type="Pfam" id="PF14856"/>
    </source>
</evidence>
<evidence type="ECO:0000313" key="4">
    <source>
        <dbReference type="EMBL" id="KAK4154066.1"/>
    </source>
</evidence>
<feature type="compositionally biased region" description="Low complexity" evidence="1">
    <location>
        <begin position="24"/>
        <end position="39"/>
    </location>
</feature>
<evidence type="ECO:0000256" key="1">
    <source>
        <dbReference type="SAM" id="MobiDB-lite"/>
    </source>
</evidence>
<dbReference type="AlphaFoldDB" id="A0AAN6VPL5"/>
<feature type="domain" description="Ecp2 effector protein-like" evidence="3">
    <location>
        <begin position="57"/>
        <end position="168"/>
    </location>
</feature>
<accession>A0AAN6VPL5</accession>
<name>A0AAN6VPL5_9PEZI</name>
<dbReference type="Proteomes" id="UP001302745">
    <property type="component" value="Unassembled WGS sequence"/>
</dbReference>
<gene>
    <name evidence="4" type="ORF">C8A00DRAFT_14795</name>
</gene>
<reference evidence="4" key="2">
    <citation type="submission" date="2023-05" db="EMBL/GenBank/DDBJ databases">
        <authorList>
            <consortium name="Lawrence Berkeley National Laboratory"/>
            <person name="Steindorff A."/>
            <person name="Hensen N."/>
            <person name="Bonometti L."/>
            <person name="Westerberg I."/>
            <person name="Brannstrom I.O."/>
            <person name="Guillou S."/>
            <person name="Cros-Aarteil S."/>
            <person name="Calhoun S."/>
            <person name="Haridas S."/>
            <person name="Kuo A."/>
            <person name="Mondo S."/>
            <person name="Pangilinan J."/>
            <person name="Riley R."/>
            <person name="Labutti K."/>
            <person name="Andreopoulos B."/>
            <person name="Lipzen A."/>
            <person name="Chen C."/>
            <person name="Yanf M."/>
            <person name="Daum C."/>
            <person name="Ng V."/>
            <person name="Clum A."/>
            <person name="Ohm R."/>
            <person name="Martin F."/>
            <person name="Silar P."/>
            <person name="Natvig D."/>
            <person name="Lalanne C."/>
            <person name="Gautier V."/>
            <person name="Ament-Velasquez S.L."/>
            <person name="Kruys A."/>
            <person name="Hutchinson M.I."/>
            <person name="Powell A.J."/>
            <person name="Barry K."/>
            <person name="Miller A.N."/>
            <person name="Grigoriev I.V."/>
            <person name="Debuchy R."/>
            <person name="Gladieux P."/>
            <person name="Thoren M.H."/>
            <person name="Johannesson H."/>
        </authorList>
    </citation>
    <scope>NUCLEOTIDE SEQUENCE</scope>
    <source>
        <strain evidence="4">CBS 538.74</strain>
    </source>
</reference>
<dbReference type="Pfam" id="PF14856">
    <property type="entry name" value="Hce2"/>
    <property type="match status" value="1"/>
</dbReference>
<evidence type="ECO:0000313" key="5">
    <source>
        <dbReference type="Proteomes" id="UP001302745"/>
    </source>
</evidence>